<evidence type="ECO:0000256" key="1">
    <source>
        <dbReference type="SAM" id="MobiDB-lite"/>
    </source>
</evidence>
<dbReference type="PANTHER" id="PTHR31252:SF11">
    <property type="entry name" value="DUF4419 DOMAIN-CONTAINING PROTEIN"/>
    <property type="match status" value="1"/>
</dbReference>
<name>A0A165PPI9_EXIGL</name>
<sequence length="432" mass="47780">MPVTISIAPRRAEAVQTQSGTDTRVLNASDLLPDAHQQACQEVLRSSFGGRNAAVEPLTVTHSGGNGLVHTALRAYNRHHALVLRPDDVWLAIIVQFSFFVNALENRERLRGRFVAHQGKKKLVVTADGDRYSVDFGDMARQMTELLGKNVVDTTLCSWIVPNFSTTTDNDRVVGSVLMMATLKNYFSYGMSLVRCGIPRLTLDGERSDWEEIVQRVEKIQEYGDECVLWYRLLRPIVTRFVATFDDPALSTGDLAQFWGCMIREHRVSSGSPHITGWMTAFCAFTNKGIFRGHGVDGKDKVILDGILYPNYDTKSIPSAYAEFRGHGVDGKNKVVLDGILYPACGIESVPSAYEEVDVELDDNGKLFDTVMVAGVKDARLLSSHDTTLSADGVNDTLAPHVAWWMYVKKPAGAKGDADEDSDFDSDDFDSD</sequence>
<dbReference type="Gene3D" id="1.20.120.1060">
    <property type="match status" value="1"/>
</dbReference>
<evidence type="ECO:0000313" key="2">
    <source>
        <dbReference type="EMBL" id="KZW02479.1"/>
    </source>
</evidence>
<dbReference type="STRING" id="1314781.A0A165PPI9"/>
<feature type="compositionally biased region" description="Acidic residues" evidence="1">
    <location>
        <begin position="418"/>
        <end position="432"/>
    </location>
</feature>
<dbReference type="PANTHER" id="PTHR31252">
    <property type="entry name" value="DUF4419 DOMAIN-CONTAINING PROTEIN"/>
    <property type="match status" value="1"/>
</dbReference>
<proteinExistence type="predicted"/>
<dbReference type="Proteomes" id="UP000077266">
    <property type="component" value="Unassembled WGS sequence"/>
</dbReference>
<organism evidence="2 3">
    <name type="scientific">Exidia glandulosa HHB12029</name>
    <dbReference type="NCBI Taxonomy" id="1314781"/>
    <lineage>
        <taxon>Eukaryota</taxon>
        <taxon>Fungi</taxon>
        <taxon>Dikarya</taxon>
        <taxon>Basidiomycota</taxon>
        <taxon>Agaricomycotina</taxon>
        <taxon>Agaricomycetes</taxon>
        <taxon>Auriculariales</taxon>
        <taxon>Exidiaceae</taxon>
        <taxon>Exidia</taxon>
    </lineage>
</organism>
<dbReference type="OrthoDB" id="9978173at2759"/>
<keyword evidence="3" id="KW-1185">Reference proteome</keyword>
<accession>A0A165PPI9</accession>
<dbReference type="Pfam" id="PF14388">
    <property type="entry name" value="DUF4419"/>
    <property type="match status" value="1"/>
</dbReference>
<dbReference type="InterPro" id="IPR025533">
    <property type="entry name" value="DUF4419"/>
</dbReference>
<evidence type="ECO:0000313" key="3">
    <source>
        <dbReference type="Proteomes" id="UP000077266"/>
    </source>
</evidence>
<gene>
    <name evidence="2" type="ORF">EXIGLDRAFT_601783</name>
</gene>
<dbReference type="EMBL" id="KV425888">
    <property type="protein sequence ID" value="KZW02479.1"/>
    <property type="molecule type" value="Genomic_DNA"/>
</dbReference>
<reference evidence="2 3" key="1">
    <citation type="journal article" date="2016" name="Mol. Biol. Evol.">
        <title>Comparative Genomics of Early-Diverging Mushroom-Forming Fungi Provides Insights into the Origins of Lignocellulose Decay Capabilities.</title>
        <authorList>
            <person name="Nagy L.G."/>
            <person name="Riley R."/>
            <person name="Tritt A."/>
            <person name="Adam C."/>
            <person name="Daum C."/>
            <person name="Floudas D."/>
            <person name="Sun H."/>
            <person name="Yadav J.S."/>
            <person name="Pangilinan J."/>
            <person name="Larsson K.H."/>
            <person name="Matsuura K."/>
            <person name="Barry K."/>
            <person name="Labutti K."/>
            <person name="Kuo R."/>
            <person name="Ohm R.A."/>
            <person name="Bhattacharya S.S."/>
            <person name="Shirouzu T."/>
            <person name="Yoshinaga Y."/>
            <person name="Martin F.M."/>
            <person name="Grigoriev I.V."/>
            <person name="Hibbett D.S."/>
        </authorList>
    </citation>
    <scope>NUCLEOTIDE SEQUENCE [LARGE SCALE GENOMIC DNA]</scope>
    <source>
        <strain evidence="2 3">HHB12029</strain>
    </source>
</reference>
<protein>
    <submittedName>
        <fullName evidence="2">Uncharacterized protein</fullName>
    </submittedName>
</protein>
<dbReference type="InParanoid" id="A0A165PPI9"/>
<feature type="region of interest" description="Disordered" evidence="1">
    <location>
        <begin position="413"/>
        <end position="432"/>
    </location>
</feature>
<dbReference type="AlphaFoldDB" id="A0A165PPI9"/>